<feature type="region of interest" description="Disordered" evidence="1">
    <location>
        <begin position="1"/>
        <end position="25"/>
    </location>
</feature>
<reference evidence="2" key="1">
    <citation type="submission" date="2019-07" db="EMBL/GenBank/DDBJ databases">
        <authorList>
            <person name="Palmer J.M."/>
        </authorList>
    </citation>
    <scope>NUCLEOTIDE SEQUENCE</scope>
    <source>
        <strain evidence="2">PC9</strain>
    </source>
</reference>
<evidence type="ECO:0000256" key="1">
    <source>
        <dbReference type="SAM" id="MobiDB-lite"/>
    </source>
</evidence>
<dbReference type="EMBL" id="JACETU010000007">
    <property type="protein sequence ID" value="KAF7424939.1"/>
    <property type="molecule type" value="Genomic_DNA"/>
</dbReference>
<gene>
    <name evidence="3" type="ORF">PC9H_010250</name>
    <name evidence="2" type="ORF">PC9H_011220</name>
</gene>
<organism evidence="2 4">
    <name type="scientific">Pleurotus ostreatus</name>
    <name type="common">Oyster mushroom</name>
    <name type="synonym">White-rot fungus</name>
    <dbReference type="NCBI Taxonomy" id="5322"/>
    <lineage>
        <taxon>Eukaryota</taxon>
        <taxon>Fungi</taxon>
        <taxon>Dikarya</taxon>
        <taxon>Basidiomycota</taxon>
        <taxon>Agaricomycotina</taxon>
        <taxon>Agaricomycetes</taxon>
        <taxon>Agaricomycetidae</taxon>
        <taxon>Agaricales</taxon>
        <taxon>Pleurotineae</taxon>
        <taxon>Pleurotaceae</taxon>
        <taxon>Pleurotus</taxon>
    </lineage>
</organism>
<comment type="caution">
    <text evidence="2">The sequence shown here is derived from an EMBL/GenBank/DDBJ whole genome shotgun (WGS) entry which is preliminary data.</text>
</comment>
<dbReference type="VEuPathDB" id="FungiDB:PC9H_010250"/>
<dbReference type="AlphaFoldDB" id="A0A8H7DMQ2"/>
<evidence type="ECO:0000313" key="2">
    <source>
        <dbReference type="EMBL" id="KAF7423056.1"/>
    </source>
</evidence>
<accession>A0A8H7DMQ2</accession>
<evidence type="ECO:0000313" key="4">
    <source>
        <dbReference type="Proteomes" id="UP000623687"/>
    </source>
</evidence>
<dbReference type="Proteomes" id="UP000623687">
    <property type="component" value="Unassembled WGS sequence"/>
</dbReference>
<name>A0A8H7DMQ2_PLEOS</name>
<dbReference type="EMBL" id="JACETU010000008">
    <property type="protein sequence ID" value="KAF7423056.1"/>
    <property type="molecule type" value="Genomic_DNA"/>
</dbReference>
<dbReference type="RefSeq" id="XP_036629133.1">
    <property type="nucleotide sequence ID" value="XM_036779744.1"/>
</dbReference>
<feature type="region of interest" description="Disordered" evidence="1">
    <location>
        <begin position="89"/>
        <end position="122"/>
    </location>
</feature>
<dbReference type="VEuPathDB" id="FungiDB:PC9H_011220"/>
<keyword evidence="4" id="KW-1185">Reference proteome</keyword>
<evidence type="ECO:0000313" key="3">
    <source>
        <dbReference type="EMBL" id="KAF7424939.1"/>
    </source>
</evidence>
<protein>
    <submittedName>
        <fullName evidence="2">Uncharacterized protein</fullName>
    </submittedName>
</protein>
<feature type="compositionally biased region" description="Pro residues" evidence="1">
    <location>
        <begin position="89"/>
        <end position="102"/>
    </location>
</feature>
<sequence length="263" mass="28265">MRCPPDDLDPRLHVRHPKNQVPRPVWSSEGFPAGLDASGRRVIVRLSFLPVPAFRFYLRSASSSRCGLSAPVLSCAAFLHTFGVPLPQLPGTPPRASSPPPGGVSTHQAPAHAPPFSTASPPRACSSTSGAAFSAADNFAVSCTAFLRRDSFEGGDAHCDCYGCDDGARADGQWEAEGHFAVFGIWREFVLQSALTPGGQELATQFTTRLVLFVNAPTPAMTIFKHEFAQVKLDFNLLSSKSEALLVILPRLPEPSEQALRAR</sequence>
<proteinExistence type="predicted"/>
<dbReference type="GeneID" id="59380068"/>
<feature type="compositionally biased region" description="Basic and acidic residues" evidence="1">
    <location>
        <begin position="1"/>
        <end position="12"/>
    </location>
</feature>